<keyword evidence="9" id="KW-1185">Reference proteome</keyword>
<gene>
    <name evidence="8" type="ORF">Q0590_27355</name>
</gene>
<evidence type="ECO:0000256" key="2">
    <source>
        <dbReference type="ARBA" id="ARBA00023002"/>
    </source>
</evidence>
<dbReference type="Gene3D" id="3.40.309.10">
    <property type="entry name" value="Aldehyde Dehydrogenase, Chain A, domain 2"/>
    <property type="match status" value="1"/>
</dbReference>
<dbReference type="PIRSF" id="PIRSF036492">
    <property type="entry name" value="ALDH"/>
    <property type="match status" value="1"/>
</dbReference>
<organism evidence="8 9">
    <name type="scientific">Rhodocytophaga aerolata</name>
    <dbReference type="NCBI Taxonomy" id="455078"/>
    <lineage>
        <taxon>Bacteria</taxon>
        <taxon>Pseudomonadati</taxon>
        <taxon>Bacteroidota</taxon>
        <taxon>Cytophagia</taxon>
        <taxon>Cytophagales</taxon>
        <taxon>Rhodocytophagaceae</taxon>
        <taxon>Rhodocytophaga</taxon>
    </lineage>
</organism>
<dbReference type="InterPro" id="IPR012394">
    <property type="entry name" value="Aldehyde_DH_NAD(P)"/>
</dbReference>
<evidence type="ECO:0000256" key="5">
    <source>
        <dbReference type="PROSITE-ProRule" id="PRU10007"/>
    </source>
</evidence>
<dbReference type="Proteomes" id="UP001168528">
    <property type="component" value="Unassembled WGS sequence"/>
</dbReference>
<sequence length="482" mass="53562">MNVLPTSISEKSNFTDTLTKIFEKQRAHKDYIRQTTASQRIEKLHRLKNWLFTNRVLIHEALYDDFRKPAAEVDSTEIYPVKAEIDHTTAHLRQWMKPTKVATPIALLGSSSYIQYEPKGVSLIMAPWNFPFNLAIVPLVSAIAAGCCAIVKPSEMTPTTSALIKKMIGELFNENEVAVAEGDAEVAQALLRLPFDHIFFTGSPQIGKIVMKAAAENLTSVTLELGGKSPVVVDQTADIADAAEKIVWGKFMNAGQICVSPDYLFVHKSKEAELVQALKNAIQKLFAGNASSIANSPDYARIVNALHRKRLQNLISDAVQKGAQVAAGGEILEDENYIAPTLLTRVNAYMQVMQEEIFGPVLPILTFEELEQVTNFIKLRDKPLALYVFSQSNKNTDFILNNTSSGGVCINECVLHYTNPHLPFGGVNTSGIGKAHGHYGFLDFSNQKAVLKQRTGFTSIKMIYPPYTDKVKRLVKLFVRWF</sequence>
<keyword evidence="3" id="KW-0520">NAD</keyword>
<dbReference type="Pfam" id="PF00171">
    <property type="entry name" value="Aldedh"/>
    <property type="match status" value="1"/>
</dbReference>
<evidence type="ECO:0000313" key="9">
    <source>
        <dbReference type="Proteomes" id="UP001168528"/>
    </source>
</evidence>
<evidence type="ECO:0000259" key="7">
    <source>
        <dbReference type="Pfam" id="PF00171"/>
    </source>
</evidence>
<dbReference type="InterPro" id="IPR015590">
    <property type="entry name" value="Aldehyde_DH_dom"/>
</dbReference>
<reference evidence="8" key="1">
    <citation type="submission" date="2023-07" db="EMBL/GenBank/DDBJ databases">
        <title>The genome sequence of Rhodocytophaga aerolata KACC 12507.</title>
        <authorList>
            <person name="Zhang X."/>
        </authorList>
    </citation>
    <scope>NUCLEOTIDE SEQUENCE</scope>
    <source>
        <strain evidence="8">KACC 12507</strain>
    </source>
</reference>
<evidence type="ECO:0000256" key="4">
    <source>
        <dbReference type="PIRNR" id="PIRNR036492"/>
    </source>
</evidence>
<feature type="active site" evidence="5">
    <location>
        <position position="224"/>
    </location>
</feature>
<dbReference type="PANTHER" id="PTHR43570:SF20">
    <property type="entry name" value="ALDEHYDE DEHYDROGENASE ALDX-RELATED"/>
    <property type="match status" value="1"/>
</dbReference>
<proteinExistence type="inferred from homology"/>
<evidence type="ECO:0000256" key="1">
    <source>
        <dbReference type="ARBA" id="ARBA00009986"/>
    </source>
</evidence>
<comment type="caution">
    <text evidence="8">The sequence shown here is derived from an EMBL/GenBank/DDBJ whole genome shotgun (WGS) entry which is preliminary data.</text>
</comment>
<dbReference type="InterPro" id="IPR029510">
    <property type="entry name" value="Ald_DH_CS_GLU"/>
</dbReference>
<dbReference type="Gene3D" id="3.40.605.10">
    <property type="entry name" value="Aldehyde Dehydrogenase, Chain A, domain 1"/>
    <property type="match status" value="1"/>
</dbReference>
<comment type="similarity">
    <text evidence="1 4 6">Belongs to the aldehyde dehydrogenase family.</text>
</comment>
<feature type="domain" description="Aldehyde dehydrogenase" evidence="7">
    <location>
        <begin position="20"/>
        <end position="450"/>
    </location>
</feature>
<dbReference type="PROSITE" id="PS00687">
    <property type="entry name" value="ALDEHYDE_DEHYDR_GLU"/>
    <property type="match status" value="1"/>
</dbReference>
<evidence type="ECO:0000313" key="8">
    <source>
        <dbReference type="EMBL" id="MDO1450028.1"/>
    </source>
</evidence>
<accession>A0ABT8RFW1</accession>
<dbReference type="EMBL" id="JAUKPO010000024">
    <property type="protein sequence ID" value="MDO1450028.1"/>
    <property type="molecule type" value="Genomic_DNA"/>
</dbReference>
<dbReference type="InterPro" id="IPR016163">
    <property type="entry name" value="Ald_DH_C"/>
</dbReference>
<dbReference type="CDD" id="cd07134">
    <property type="entry name" value="ALDH_AlkH-like"/>
    <property type="match status" value="1"/>
</dbReference>
<dbReference type="PANTHER" id="PTHR43570">
    <property type="entry name" value="ALDEHYDE DEHYDROGENASE"/>
    <property type="match status" value="1"/>
</dbReference>
<dbReference type="SUPFAM" id="SSF53720">
    <property type="entry name" value="ALDH-like"/>
    <property type="match status" value="1"/>
</dbReference>
<evidence type="ECO:0000256" key="3">
    <source>
        <dbReference type="ARBA" id="ARBA00023027"/>
    </source>
</evidence>
<name>A0ABT8RFW1_9BACT</name>
<keyword evidence="2 4" id="KW-0560">Oxidoreductase</keyword>
<dbReference type="RefSeq" id="WP_302040829.1">
    <property type="nucleotide sequence ID" value="NZ_JAUKPO010000024.1"/>
</dbReference>
<dbReference type="InterPro" id="IPR016161">
    <property type="entry name" value="Ald_DH/histidinol_DH"/>
</dbReference>
<dbReference type="InterPro" id="IPR016162">
    <property type="entry name" value="Ald_DH_N"/>
</dbReference>
<protein>
    <recommendedName>
        <fullName evidence="4">Aldehyde dehydrogenase</fullName>
    </recommendedName>
</protein>
<evidence type="ECO:0000256" key="6">
    <source>
        <dbReference type="RuleBase" id="RU003345"/>
    </source>
</evidence>